<evidence type="ECO:0000256" key="3">
    <source>
        <dbReference type="ARBA" id="ARBA00022771"/>
    </source>
</evidence>
<dbReference type="InterPro" id="IPR013088">
    <property type="entry name" value="Znf_NHR/GATA"/>
</dbReference>
<reference evidence="12" key="1">
    <citation type="submission" date="2020-07" db="EMBL/GenBank/DDBJ databases">
        <authorList>
            <person name="Ferguson B K."/>
        </authorList>
    </citation>
    <scope>NUCLEOTIDE SEQUENCE</scope>
    <source>
        <strain evidence="12">L06</strain>
    </source>
</reference>
<organism evidence="12">
    <name type="scientific">Bracon brevicornis</name>
    <dbReference type="NCBI Taxonomy" id="1563983"/>
    <lineage>
        <taxon>Eukaryota</taxon>
        <taxon>Metazoa</taxon>
        <taxon>Ecdysozoa</taxon>
        <taxon>Arthropoda</taxon>
        <taxon>Hexapoda</taxon>
        <taxon>Insecta</taxon>
        <taxon>Pterygota</taxon>
        <taxon>Neoptera</taxon>
        <taxon>Endopterygota</taxon>
        <taxon>Hymenoptera</taxon>
        <taxon>Apocrita</taxon>
        <taxon>Ichneumonoidea</taxon>
        <taxon>Braconidae</taxon>
        <taxon>Braconinae</taxon>
        <taxon>Bracon</taxon>
    </lineage>
</organism>
<evidence type="ECO:0000256" key="8">
    <source>
        <dbReference type="ARBA" id="ARBA00023170"/>
    </source>
</evidence>
<evidence type="ECO:0000256" key="1">
    <source>
        <dbReference type="ARBA" id="ARBA00004123"/>
    </source>
</evidence>
<evidence type="ECO:0000259" key="11">
    <source>
        <dbReference type="Pfam" id="PF00105"/>
    </source>
</evidence>
<keyword evidence="7" id="KW-0804">Transcription</keyword>
<evidence type="ECO:0000256" key="9">
    <source>
        <dbReference type="ARBA" id="ARBA00023242"/>
    </source>
</evidence>
<comment type="subcellular location">
    <subcellularLocation>
        <location evidence="1">Nucleus</location>
    </subcellularLocation>
</comment>
<dbReference type="GO" id="GO:0043565">
    <property type="term" value="F:sequence-specific DNA binding"/>
    <property type="evidence" value="ECO:0007669"/>
    <property type="project" value="InterPro"/>
</dbReference>
<evidence type="ECO:0000256" key="10">
    <source>
        <dbReference type="SAM" id="MobiDB-lite"/>
    </source>
</evidence>
<dbReference type="SUPFAM" id="SSF57716">
    <property type="entry name" value="Glucocorticoid receptor-like (DNA-binding domain)"/>
    <property type="match status" value="1"/>
</dbReference>
<feature type="compositionally biased region" description="Pro residues" evidence="10">
    <location>
        <begin position="42"/>
        <end position="51"/>
    </location>
</feature>
<feature type="compositionally biased region" description="Low complexity" evidence="10">
    <location>
        <begin position="26"/>
        <end position="39"/>
    </location>
</feature>
<keyword evidence="8" id="KW-0675">Receptor</keyword>
<keyword evidence="2" id="KW-0479">Metal-binding</keyword>
<dbReference type="GO" id="GO:0008270">
    <property type="term" value="F:zinc ion binding"/>
    <property type="evidence" value="ECO:0007669"/>
    <property type="project" value="UniProtKB-KW"/>
</dbReference>
<evidence type="ECO:0000256" key="4">
    <source>
        <dbReference type="ARBA" id="ARBA00022833"/>
    </source>
</evidence>
<evidence type="ECO:0000256" key="6">
    <source>
        <dbReference type="ARBA" id="ARBA00023125"/>
    </source>
</evidence>
<dbReference type="GO" id="GO:0003700">
    <property type="term" value="F:DNA-binding transcription factor activity"/>
    <property type="evidence" value="ECO:0007669"/>
    <property type="project" value="InterPro"/>
</dbReference>
<feature type="region of interest" description="Disordered" evidence="10">
    <location>
        <begin position="1"/>
        <end position="102"/>
    </location>
</feature>
<dbReference type="GO" id="GO:0005634">
    <property type="term" value="C:nucleus"/>
    <property type="evidence" value="ECO:0007669"/>
    <property type="project" value="UniProtKB-SubCell"/>
</dbReference>
<accession>A0A6V7KXD4</accession>
<dbReference type="Pfam" id="PF00105">
    <property type="entry name" value="zf-C4"/>
    <property type="match status" value="1"/>
</dbReference>
<evidence type="ECO:0000256" key="2">
    <source>
        <dbReference type="ARBA" id="ARBA00022723"/>
    </source>
</evidence>
<keyword evidence="9" id="KW-0539">Nucleus</keyword>
<sequence>MALVAPPPSWTSRDPGTTSLVGGGNPNNPGGNPNGNNGPLQVCPPPMPPTHLTPSATPEDITCLVPVGGVLTPRDPLPPSTTPGSQANSSQSGSSQTDKTPNIECVVCGDKSSGKHYGQFTCEGEYLLCF</sequence>
<dbReference type="EMBL" id="CADCXW020000327">
    <property type="protein sequence ID" value="CAD1568948.1"/>
    <property type="molecule type" value="Genomic_DNA"/>
</dbReference>
<feature type="compositionally biased region" description="Low complexity" evidence="10">
    <location>
        <begin position="84"/>
        <end position="96"/>
    </location>
</feature>
<dbReference type="Gene3D" id="3.30.50.10">
    <property type="entry name" value="Erythroid Transcription Factor GATA-1, subunit A"/>
    <property type="match status" value="1"/>
</dbReference>
<keyword evidence="5" id="KW-0805">Transcription regulation</keyword>
<keyword evidence="4" id="KW-0862">Zinc</keyword>
<dbReference type="InterPro" id="IPR001628">
    <property type="entry name" value="Znf_hrmn_rcpt"/>
</dbReference>
<proteinExistence type="predicted"/>
<keyword evidence="3" id="KW-0863">Zinc-finger</keyword>
<keyword evidence="6" id="KW-0238">DNA-binding</keyword>
<name>A0A6V7KXD4_9HYME</name>
<gene>
    <name evidence="12" type="ORF">BBRV_LOCUS91746</name>
</gene>
<feature type="compositionally biased region" description="Polar residues" evidence="10">
    <location>
        <begin position="10"/>
        <end position="20"/>
    </location>
</feature>
<evidence type="ECO:0000256" key="7">
    <source>
        <dbReference type="ARBA" id="ARBA00023163"/>
    </source>
</evidence>
<feature type="domain" description="Nuclear receptor" evidence="11">
    <location>
        <begin position="104"/>
        <end position="124"/>
    </location>
</feature>
<protein>
    <recommendedName>
        <fullName evidence="11">Nuclear receptor domain-containing protein</fullName>
    </recommendedName>
</protein>
<evidence type="ECO:0000256" key="5">
    <source>
        <dbReference type="ARBA" id="ARBA00023015"/>
    </source>
</evidence>
<dbReference type="AlphaFoldDB" id="A0A6V7KXD4"/>
<evidence type="ECO:0000313" key="12">
    <source>
        <dbReference type="EMBL" id="CAD1568948.1"/>
    </source>
</evidence>